<sequence>MAGTTEAFTQALYVDASLVLEGGYERREPTRGATRVDGLRLLYAGAVNGLVGDPETGKTLIATAIAAEGLARGESVLWIDVDHNGPAATLARLRRFGVPKATLTDPALFRLAVPDEQSAVLHVVAEAELWQPALAVVV</sequence>
<dbReference type="EMBL" id="ASHR01000014">
    <property type="protein sequence ID" value="ERG64835.1"/>
    <property type="molecule type" value="Genomic_DNA"/>
</dbReference>
<dbReference type="SUPFAM" id="SSF52540">
    <property type="entry name" value="P-loop containing nucleoside triphosphate hydrolases"/>
    <property type="match status" value="1"/>
</dbReference>
<dbReference type="Gene3D" id="3.40.50.300">
    <property type="entry name" value="P-loop containing nucleotide triphosphate hydrolases"/>
    <property type="match status" value="1"/>
</dbReference>
<gene>
    <name evidence="1" type="ORF">L332_10315</name>
</gene>
<dbReference type="Proteomes" id="UP000016462">
    <property type="component" value="Unassembled WGS sequence"/>
</dbReference>
<dbReference type="AlphaFoldDB" id="U1MW54"/>
<proteinExistence type="predicted"/>
<accession>U1MW54</accession>
<protein>
    <recommendedName>
        <fullName evidence="3">KaiC-like domain-containing protein</fullName>
    </recommendedName>
</protein>
<evidence type="ECO:0000313" key="1">
    <source>
        <dbReference type="EMBL" id="ERG64835.1"/>
    </source>
</evidence>
<name>U1MW54_9MICO</name>
<reference evidence="1 2" key="1">
    <citation type="journal article" date="2013" name="Genome Announc.">
        <title>First draft genome sequence from a member of the genus agrococcus, isolated from modern microbialites.</title>
        <authorList>
            <person name="White R.A.III."/>
            <person name="Grassa C.J."/>
            <person name="Suttle C.A."/>
        </authorList>
    </citation>
    <scope>NUCLEOTIDE SEQUENCE [LARGE SCALE GENOMIC DNA]</scope>
    <source>
        <strain evidence="1 2">RW1</strain>
    </source>
</reference>
<keyword evidence="2" id="KW-1185">Reference proteome</keyword>
<dbReference type="InterPro" id="IPR027417">
    <property type="entry name" value="P-loop_NTPase"/>
</dbReference>
<evidence type="ECO:0008006" key="3">
    <source>
        <dbReference type="Google" id="ProtNLM"/>
    </source>
</evidence>
<evidence type="ECO:0000313" key="2">
    <source>
        <dbReference type="Proteomes" id="UP000016462"/>
    </source>
</evidence>
<organism evidence="1 2">
    <name type="scientific">Agrococcus pavilionensis RW1</name>
    <dbReference type="NCBI Taxonomy" id="1330458"/>
    <lineage>
        <taxon>Bacteria</taxon>
        <taxon>Bacillati</taxon>
        <taxon>Actinomycetota</taxon>
        <taxon>Actinomycetes</taxon>
        <taxon>Micrococcales</taxon>
        <taxon>Microbacteriaceae</taxon>
        <taxon>Agrococcus</taxon>
    </lineage>
</organism>
<comment type="caution">
    <text evidence="1">The sequence shown here is derived from an EMBL/GenBank/DDBJ whole genome shotgun (WGS) entry which is preliminary data.</text>
</comment>